<protein>
    <submittedName>
        <fullName evidence="3">Zf-HC2 domain-containing protein</fullName>
    </submittedName>
</protein>
<sequence>MMSCETVQDSLDALRDGSLGLPEAGEVREHLAACRSCAREWEVAEALRAVIRDRATAPTAPVGFHVAMARLLERQVAPRGWFASLQDAFCRQPIAAMAFAAAMVLLVLVPLNLRMLSQRETILPLVEESVNEHIRLALHETPPEIPVAELHPLHVRHQRRLELFQSLSFPDDQEYHLAGGQVSYLLNRKVLDVTYYRQANRPITLLVLPSAGIRLPDRRLNVVGYVVYQAVHRGFQTVHWQEGPLIYSLVFGADESDPSPLIEKLHHK</sequence>
<keyword evidence="1" id="KW-0472">Membrane</keyword>
<keyword evidence="1" id="KW-1133">Transmembrane helix</keyword>
<keyword evidence="1" id="KW-0812">Transmembrane</keyword>
<evidence type="ECO:0000256" key="1">
    <source>
        <dbReference type="SAM" id="Phobius"/>
    </source>
</evidence>
<accession>A0AAJ1AJ61</accession>
<dbReference type="Proteomes" id="UP001197609">
    <property type="component" value="Unassembled WGS sequence"/>
</dbReference>
<evidence type="ECO:0000259" key="2">
    <source>
        <dbReference type="Pfam" id="PF13490"/>
    </source>
</evidence>
<gene>
    <name evidence="3" type="ORF">K8G79_05150</name>
</gene>
<organism evidence="3 4">
    <name type="scientific">Candidatus Methylomirabilis tolerans</name>
    <dbReference type="NCBI Taxonomy" id="3123416"/>
    <lineage>
        <taxon>Bacteria</taxon>
        <taxon>Candidatus Methylomirabilota</taxon>
        <taxon>Candidatus Methylomirabilia</taxon>
        <taxon>Candidatus Methylomirabilales</taxon>
        <taxon>Candidatus Methylomirabilaceae</taxon>
        <taxon>Candidatus Methylomirabilis</taxon>
    </lineage>
</organism>
<feature type="domain" description="Putative zinc-finger" evidence="2">
    <location>
        <begin position="4"/>
        <end position="38"/>
    </location>
</feature>
<reference evidence="3 4" key="1">
    <citation type="journal article" date="2021" name="bioRxiv">
        <title>Unraveling nitrogen, sulfur and carbon metabolic pathways and microbial community transcriptional responses to substrate deprivation and toxicity stresses in a bioreactor mimicking anoxic brackish coastal sediment conditions.</title>
        <authorList>
            <person name="Martins P.D."/>
            <person name="Echeveste M.J."/>
            <person name="Arshad A."/>
            <person name="Kurth J."/>
            <person name="Ouboter H."/>
            <person name="Jetten M.S.M."/>
            <person name="Welte C.U."/>
        </authorList>
    </citation>
    <scope>NUCLEOTIDE SEQUENCE [LARGE SCALE GENOMIC DNA]</scope>
    <source>
        <strain evidence="3">MAG_38</strain>
    </source>
</reference>
<dbReference type="InterPro" id="IPR027383">
    <property type="entry name" value="Znf_put"/>
</dbReference>
<dbReference type="AlphaFoldDB" id="A0AAJ1AJ61"/>
<evidence type="ECO:0000313" key="3">
    <source>
        <dbReference type="EMBL" id="MBZ0159505.1"/>
    </source>
</evidence>
<dbReference type="Pfam" id="PF13490">
    <property type="entry name" value="zf-HC2"/>
    <property type="match status" value="1"/>
</dbReference>
<evidence type="ECO:0000313" key="4">
    <source>
        <dbReference type="Proteomes" id="UP001197609"/>
    </source>
</evidence>
<name>A0AAJ1AJ61_9BACT</name>
<comment type="caution">
    <text evidence="3">The sequence shown here is derived from an EMBL/GenBank/DDBJ whole genome shotgun (WGS) entry which is preliminary data.</text>
</comment>
<dbReference type="EMBL" id="JAIOIU010000060">
    <property type="protein sequence ID" value="MBZ0159505.1"/>
    <property type="molecule type" value="Genomic_DNA"/>
</dbReference>
<feature type="transmembrane region" description="Helical" evidence="1">
    <location>
        <begin position="94"/>
        <end position="113"/>
    </location>
</feature>
<proteinExistence type="predicted"/>